<evidence type="ECO:0000256" key="2">
    <source>
        <dbReference type="SAM" id="Phobius"/>
    </source>
</evidence>
<dbReference type="PANTHER" id="PTHR36435">
    <property type="entry name" value="SLR1288 PROTEIN"/>
    <property type="match status" value="1"/>
</dbReference>
<name>A0AAE9UNU4_STRDY</name>
<organism evidence="4 5">
    <name type="scientific">Streptococcus dysgalactiae</name>
    <dbReference type="NCBI Taxonomy" id="1334"/>
    <lineage>
        <taxon>Bacteria</taxon>
        <taxon>Bacillati</taxon>
        <taxon>Bacillota</taxon>
        <taxon>Bacilli</taxon>
        <taxon>Lactobacillales</taxon>
        <taxon>Streptococcaceae</taxon>
        <taxon>Streptococcus</taxon>
    </lineage>
</organism>
<dbReference type="InterPro" id="IPR052710">
    <property type="entry name" value="CAAX_protease"/>
</dbReference>
<reference evidence="4" key="1">
    <citation type="submission" date="2022-03" db="EMBL/GenBank/DDBJ databases">
        <title>Characterization and genomic analysis of a Streptococcus dysgalactiae associated with cultured channel catfish mortalities in China.</title>
        <authorList>
            <person name="Wang J."/>
            <person name="Geng Y."/>
        </authorList>
    </citation>
    <scope>NUCLEOTIDE SEQUENCE</scope>
    <source>
        <strain evidence="4">WJ001</strain>
    </source>
</reference>
<feature type="transmembrane region" description="Helical" evidence="2">
    <location>
        <begin position="103"/>
        <end position="125"/>
    </location>
</feature>
<keyword evidence="2" id="KW-1133">Transmembrane helix</keyword>
<accession>A0AAE9UNU4</accession>
<dbReference type="PANTHER" id="PTHR36435:SF1">
    <property type="entry name" value="CAAX AMINO TERMINAL PROTEASE FAMILY PROTEIN"/>
    <property type="match status" value="1"/>
</dbReference>
<feature type="transmembrane region" description="Helical" evidence="2">
    <location>
        <begin position="220"/>
        <end position="239"/>
    </location>
</feature>
<keyword evidence="4" id="KW-0378">Hydrolase</keyword>
<feature type="domain" description="CAAX prenyl protease 2/Lysostaphin resistance protein A-like" evidence="3">
    <location>
        <begin position="147"/>
        <end position="233"/>
    </location>
</feature>
<dbReference type="GO" id="GO:0008237">
    <property type="term" value="F:metallopeptidase activity"/>
    <property type="evidence" value="ECO:0007669"/>
    <property type="project" value="UniProtKB-KW"/>
</dbReference>
<dbReference type="GO" id="GO:0004175">
    <property type="term" value="F:endopeptidase activity"/>
    <property type="evidence" value="ECO:0007669"/>
    <property type="project" value="UniProtKB-ARBA"/>
</dbReference>
<evidence type="ECO:0000313" key="5">
    <source>
        <dbReference type="Proteomes" id="UP001164948"/>
    </source>
</evidence>
<evidence type="ECO:0000259" key="3">
    <source>
        <dbReference type="Pfam" id="PF02517"/>
    </source>
</evidence>
<feature type="transmembrane region" description="Helical" evidence="2">
    <location>
        <begin position="145"/>
        <end position="164"/>
    </location>
</feature>
<keyword evidence="4" id="KW-0645">Protease</keyword>
<dbReference type="RefSeq" id="WP_231112755.1">
    <property type="nucleotide sequence ID" value="NZ_AP018726.1"/>
</dbReference>
<dbReference type="Pfam" id="PF02517">
    <property type="entry name" value="Rce1-like"/>
    <property type="match status" value="1"/>
</dbReference>
<evidence type="ECO:0000313" key="4">
    <source>
        <dbReference type="EMBL" id="WAI93864.1"/>
    </source>
</evidence>
<comment type="similarity">
    <text evidence="1">Belongs to the UPF0177 family.</text>
</comment>
<dbReference type="AlphaFoldDB" id="A0AAE9UNU4"/>
<feature type="transmembrane region" description="Helical" evidence="2">
    <location>
        <begin position="70"/>
        <end position="91"/>
    </location>
</feature>
<dbReference type="Proteomes" id="UP001164948">
    <property type="component" value="Chromosome"/>
</dbReference>
<proteinExistence type="inferred from homology"/>
<evidence type="ECO:0000256" key="1">
    <source>
        <dbReference type="ARBA" id="ARBA00009067"/>
    </source>
</evidence>
<gene>
    <name evidence="4" type="ORF">MP619_04505</name>
</gene>
<sequence>MFKHLLKQDLSWQGGKDSPIKWYFGLGLLIFYHIGTIIVDQLAVTLIPIVYQNVEPGTVPYQEFLNTTPLPLIIGQVLWAIIVYGIFYACGMRFFTEGKWQKSFTWVLLAGLVANQVIQMVSEWLPIGEIANQALLNQSLFQTSWPKLILVYVILNPFLEELVMRGLVMRYILPKYPYVAIIVSAWLFAGMHYTTSWIHSFLYMASGLVYAYSYYKTNRLIVPISIHAVTNLISLLFIANS</sequence>
<keyword evidence="4" id="KW-0482">Metalloprotease</keyword>
<dbReference type="GO" id="GO:0080120">
    <property type="term" value="P:CAAX-box protein maturation"/>
    <property type="evidence" value="ECO:0007669"/>
    <property type="project" value="UniProtKB-ARBA"/>
</dbReference>
<dbReference type="InterPro" id="IPR003675">
    <property type="entry name" value="Rce1/LyrA-like_dom"/>
</dbReference>
<feature type="transmembrane region" description="Helical" evidence="2">
    <location>
        <begin position="176"/>
        <end position="200"/>
    </location>
</feature>
<dbReference type="EMBL" id="CP095081">
    <property type="protein sequence ID" value="WAI93864.1"/>
    <property type="molecule type" value="Genomic_DNA"/>
</dbReference>
<protein>
    <submittedName>
        <fullName evidence="4">CPBP family intramembrane metalloprotease</fullName>
    </submittedName>
</protein>
<keyword evidence="2" id="KW-0812">Transmembrane</keyword>
<feature type="transmembrane region" description="Helical" evidence="2">
    <location>
        <begin position="21"/>
        <end position="50"/>
    </location>
</feature>
<keyword evidence="2" id="KW-0472">Membrane</keyword>